<dbReference type="GO" id="GO:0008270">
    <property type="term" value="F:zinc ion binding"/>
    <property type="evidence" value="ECO:0007669"/>
    <property type="project" value="TreeGrafter"/>
</dbReference>
<keyword evidence="2" id="KW-0804">Transcription</keyword>
<keyword evidence="2" id="KW-0238">DNA-binding</keyword>
<feature type="binding site" evidence="1">
    <location>
        <position position="95"/>
    </location>
    <ligand>
        <name>Fe cation</name>
        <dbReference type="ChEBI" id="CHEBI:24875"/>
    </ligand>
</feature>
<organism evidence="3 4">
    <name type="scientific">Thiolapillus brandeum</name>
    <dbReference type="NCBI Taxonomy" id="1076588"/>
    <lineage>
        <taxon>Bacteria</taxon>
        <taxon>Pseudomonadati</taxon>
        <taxon>Pseudomonadota</taxon>
        <taxon>Gammaproteobacteria</taxon>
        <taxon>Chromatiales</taxon>
        <taxon>Sedimenticolaceae</taxon>
        <taxon>Thiolapillus</taxon>
    </lineage>
</organism>
<dbReference type="GO" id="GO:0003700">
    <property type="term" value="F:DNA-binding transcription factor activity"/>
    <property type="evidence" value="ECO:0007669"/>
    <property type="project" value="UniProtKB-UniRule"/>
</dbReference>
<comment type="cofactor">
    <cofactor evidence="1">
        <name>Mn(2+)</name>
        <dbReference type="ChEBI" id="CHEBI:29035"/>
    </cofactor>
    <cofactor evidence="1">
        <name>Fe(2+)</name>
        <dbReference type="ChEBI" id="CHEBI:29033"/>
    </cofactor>
    <text evidence="1">Binds 1 Mn(2+) or Fe(2+) ion per subunit.</text>
</comment>
<keyword evidence="2" id="KW-0805">Transcription regulation</keyword>
<name>A0A7U6GJG6_9GAMM</name>
<sequence>MDSISTLPVVSNIREHLAGVGVYPTSQRCALAELIFARHQHMTADQVYEKALQQDIRVSRATVYNTLNLFVEKGLLREIFVNPTHTYYDSNTRPHFHYYNIDNDSLTDVEGDVANDLILRNLPGGTVLEGIDVVVRVRNQACR</sequence>
<evidence type="ECO:0000313" key="4">
    <source>
        <dbReference type="Proteomes" id="UP000031631"/>
    </source>
</evidence>
<dbReference type="GO" id="GO:0045892">
    <property type="term" value="P:negative regulation of DNA-templated transcription"/>
    <property type="evidence" value="ECO:0007669"/>
    <property type="project" value="TreeGrafter"/>
</dbReference>
<dbReference type="SUPFAM" id="SSF46785">
    <property type="entry name" value="Winged helix' DNA-binding domain"/>
    <property type="match status" value="1"/>
</dbReference>
<reference evidence="3 4" key="1">
    <citation type="journal article" date="2014" name="PLoS ONE">
        <title>Physiological and genomic features of a novel sulfur-oxidizing gammaproteobacterium belonging to a previously uncultivated symbiotic lineage isolated from a hydrothermal vent.</title>
        <authorList>
            <person name="Nunoura T."/>
            <person name="Takaki Y."/>
            <person name="Kazama H."/>
            <person name="Kakuta J."/>
            <person name="Shimamura S."/>
            <person name="Makita H."/>
            <person name="Hirai M."/>
            <person name="Miyazaki M."/>
            <person name="Takai K."/>
        </authorList>
    </citation>
    <scope>NUCLEOTIDE SEQUENCE [LARGE SCALE GENOMIC DNA]</scope>
    <source>
        <strain evidence="3 4">Hiromi1</strain>
    </source>
</reference>
<dbReference type="GO" id="GO:1900376">
    <property type="term" value="P:regulation of secondary metabolite biosynthetic process"/>
    <property type="evidence" value="ECO:0007669"/>
    <property type="project" value="TreeGrafter"/>
</dbReference>
<keyword evidence="2" id="KW-0963">Cytoplasm</keyword>
<evidence type="ECO:0000256" key="2">
    <source>
        <dbReference type="RuleBase" id="RU364037"/>
    </source>
</evidence>
<comment type="subunit">
    <text evidence="2">Homodimer.</text>
</comment>
<dbReference type="Gene3D" id="1.10.10.10">
    <property type="entry name" value="Winged helix-like DNA-binding domain superfamily/Winged helix DNA-binding domain"/>
    <property type="match status" value="1"/>
</dbReference>
<dbReference type="InterPro" id="IPR036390">
    <property type="entry name" value="WH_DNA-bd_sf"/>
</dbReference>
<dbReference type="CDD" id="cd07153">
    <property type="entry name" value="Fur_like"/>
    <property type="match status" value="1"/>
</dbReference>
<dbReference type="OrthoDB" id="8659436at2"/>
<dbReference type="Pfam" id="PF01475">
    <property type="entry name" value="FUR"/>
    <property type="match status" value="1"/>
</dbReference>
<comment type="similarity">
    <text evidence="2">Belongs to the Fur family.</text>
</comment>
<dbReference type="GO" id="GO:0005737">
    <property type="term" value="C:cytoplasm"/>
    <property type="evidence" value="ECO:0007669"/>
    <property type="project" value="UniProtKB-SubCell"/>
</dbReference>
<dbReference type="PANTHER" id="PTHR33202:SF7">
    <property type="entry name" value="FERRIC UPTAKE REGULATION PROTEIN"/>
    <property type="match status" value="1"/>
</dbReference>
<gene>
    <name evidence="2" type="primary">fur</name>
    <name evidence="3" type="ORF">TBH_C1906</name>
</gene>
<accession>A0A7U6GJG6</accession>
<keyword evidence="1 2" id="KW-0479">Metal-binding</keyword>
<protein>
    <recommendedName>
        <fullName evidence="2">Ferric uptake regulation protein</fullName>
    </recommendedName>
</protein>
<dbReference type="Proteomes" id="UP000031631">
    <property type="component" value="Chromosome"/>
</dbReference>
<dbReference type="GO" id="GO:0000976">
    <property type="term" value="F:transcription cis-regulatory region binding"/>
    <property type="evidence" value="ECO:0007669"/>
    <property type="project" value="TreeGrafter"/>
</dbReference>
<keyword evidence="1 2" id="KW-0408">Iron</keyword>
<keyword evidence="2" id="KW-0862">Zinc</keyword>
<dbReference type="AlphaFoldDB" id="A0A7U6GJG6"/>
<dbReference type="KEGG" id="tbn:TBH_C1906"/>
<dbReference type="InterPro" id="IPR036388">
    <property type="entry name" value="WH-like_DNA-bd_sf"/>
</dbReference>
<keyword evidence="4" id="KW-1185">Reference proteome</keyword>
<dbReference type="EMBL" id="AP012273">
    <property type="protein sequence ID" value="BAO44821.1"/>
    <property type="molecule type" value="Genomic_DNA"/>
</dbReference>
<dbReference type="InterPro" id="IPR002481">
    <property type="entry name" value="FUR"/>
</dbReference>
<proteinExistence type="inferred from homology"/>
<evidence type="ECO:0000313" key="3">
    <source>
        <dbReference type="EMBL" id="BAO44821.1"/>
    </source>
</evidence>
<evidence type="ECO:0000256" key="1">
    <source>
        <dbReference type="PIRSR" id="PIRSR602481-2"/>
    </source>
</evidence>
<dbReference type="RefSeq" id="WP_041068019.1">
    <property type="nucleotide sequence ID" value="NZ_AP012273.1"/>
</dbReference>
<dbReference type="PANTHER" id="PTHR33202">
    <property type="entry name" value="ZINC UPTAKE REGULATION PROTEIN"/>
    <property type="match status" value="1"/>
</dbReference>
<keyword evidence="2" id="KW-0678">Repressor</keyword>
<comment type="subcellular location">
    <subcellularLocation>
        <location evidence="2">Cytoplasm</location>
    </subcellularLocation>
</comment>